<dbReference type="InterPro" id="IPR052032">
    <property type="entry name" value="ATP-dep_AA_Ligase"/>
</dbReference>
<dbReference type="Gene3D" id="3.40.50.20">
    <property type="match status" value="1"/>
</dbReference>
<feature type="domain" description="ATP-grasp" evidence="5">
    <location>
        <begin position="124"/>
        <end position="296"/>
    </location>
</feature>
<dbReference type="PROSITE" id="PS50975">
    <property type="entry name" value="ATP_GRASP"/>
    <property type="match status" value="1"/>
</dbReference>
<sequence>MKENEINILFTSSGKRVSLIKKFRETLFEQKLTGKIITADIKSNAPSAFFSDKHYLVSRVTEKNYLNELISICQLEKIKIIIPLIDTELELLSNNRDLFDNIGVDLLVSSCKLNEIASNKTKTYNFFIENNISTPKVYSAREMNRKEYNFPLIIKPINGSSSEGVVKIKNQKELEFFIDYIPNAMVQEFVNGEEYTVDVMLDLKGNIKTIVPRQRLETRSGEVSKGVTKKDFHIIREVENVVKKLPGAIGCITIQCFKKVDGEITFIEINPRFGGGIPLSIEAGANFPLWIIEMYSGNSFKEHDFSWKENLTMLRFDEAIFTESISYEDKSISV</sequence>
<organism evidence="6 7">
    <name type="scientific">Neobacillus driksii</name>
    <dbReference type="NCBI Taxonomy" id="3035913"/>
    <lineage>
        <taxon>Bacteria</taxon>
        <taxon>Bacillati</taxon>
        <taxon>Bacillota</taxon>
        <taxon>Bacilli</taxon>
        <taxon>Bacillales</taxon>
        <taxon>Bacillaceae</taxon>
        <taxon>Neobacillus</taxon>
    </lineage>
</organism>
<dbReference type="Proteomes" id="UP001241748">
    <property type="component" value="Unassembled WGS sequence"/>
</dbReference>
<keyword evidence="3 4" id="KW-0067">ATP-binding</keyword>
<proteinExistence type="predicted"/>
<dbReference type="PANTHER" id="PTHR43585">
    <property type="entry name" value="FUMIPYRROLE BIOSYNTHESIS PROTEIN C"/>
    <property type="match status" value="1"/>
</dbReference>
<evidence type="ECO:0000313" key="7">
    <source>
        <dbReference type="Proteomes" id="UP001241748"/>
    </source>
</evidence>
<dbReference type="InterPro" id="IPR013815">
    <property type="entry name" value="ATP_grasp_subdomain_1"/>
</dbReference>
<dbReference type="InterPro" id="IPR011761">
    <property type="entry name" value="ATP-grasp"/>
</dbReference>
<dbReference type="InterPro" id="IPR048764">
    <property type="entry name" value="PylC_N"/>
</dbReference>
<gene>
    <name evidence="6" type="ORF">P5G62_026450</name>
</gene>
<dbReference type="EMBL" id="JAROBZ020000003">
    <property type="protein sequence ID" value="MFB3170661.1"/>
    <property type="molecule type" value="Genomic_DNA"/>
</dbReference>
<dbReference type="PANTHER" id="PTHR43585:SF2">
    <property type="entry name" value="ATP-GRASP ENZYME FSQD"/>
    <property type="match status" value="1"/>
</dbReference>
<reference evidence="6 7" key="1">
    <citation type="submission" date="2024-05" db="EMBL/GenBank/DDBJ databases">
        <authorList>
            <person name="Venkateswaran K."/>
        </authorList>
    </citation>
    <scope>NUCLEOTIDE SEQUENCE [LARGE SCALE GENOMIC DNA]</scope>
    <source>
        <strain evidence="6 7">179-C4-2-HS</strain>
    </source>
</reference>
<evidence type="ECO:0000259" key="5">
    <source>
        <dbReference type="PROSITE" id="PS50975"/>
    </source>
</evidence>
<keyword evidence="1" id="KW-0436">Ligase</keyword>
<dbReference type="RefSeq" id="WP_306075913.1">
    <property type="nucleotide sequence ID" value="NZ_JAROBZ020000003.1"/>
</dbReference>
<dbReference type="InterPro" id="IPR003806">
    <property type="entry name" value="ATP-grasp_PylC-type"/>
</dbReference>
<accession>A0ABV4Z0N3</accession>
<keyword evidence="7" id="KW-1185">Reference proteome</keyword>
<dbReference type="Pfam" id="PF21360">
    <property type="entry name" value="PylC-like_N"/>
    <property type="match status" value="1"/>
</dbReference>
<evidence type="ECO:0000256" key="3">
    <source>
        <dbReference type="ARBA" id="ARBA00022840"/>
    </source>
</evidence>
<protein>
    <submittedName>
        <fullName evidence="6">ATP-grasp domain-containing protein</fullName>
    </submittedName>
</protein>
<evidence type="ECO:0000256" key="1">
    <source>
        <dbReference type="ARBA" id="ARBA00022598"/>
    </source>
</evidence>
<keyword evidence="2 4" id="KW-0547">Nucleotide-binding</keyword>
<dbReference type="Gene3D" id="3.30.470.20">
    <property type="entry name" value="ATP-grasp fold, B domain"/>
    <property type="match status" value="1"/>
</dbReference>
<name>A0ABV4Z0N3_9BACI</name>
<dbReference type="Gene3D" id="3.30.1490.20">
    <property type="entry name" value="ATP-grasp fold, A domain"/>
    <property type="match status" value="1"/>
</dbReference>
<evidence type="ECO:0000313" key="6">
    <source>
        <dbReference type="EMBL" id="MFB3170661.1"/>
    </source>
</evidence>
<dbReference type="Pfam" id="PF02655">
    <property type="entry name" value="ATP-grasp_3"/>
    <property type="match status" value="1"/>
</dbReference>
<comment type="caution">
    <text evidence="6">The sequence shown here is derived from an EMBL/GenBank/DDBJ whole genome shotgun (WGS) entry which is preliminary data.</text>
</comment>
<evidence type="ECO:0000256" key="4">
    <source>
        <dbReference type="PROSITE-ProRule" id="PRU00409"/>
    </source>
</evidence>
<evidence type="ECO:0000256" key="2">
    <source>
        <dbReference type="ARBA" id="ARBA00022741"/>
    </source>
</evidence>
<dbReference type="SUPFAM" id="SSF56059">
    <property type="entry name" value="Glutathione synthetase ATP-binding domain-like"/>
    <property type="match status" value="1"/>
</dbReference>